<reference evidence="13" key="3">
    <citation type="submission" date="2016-11" db="EMBL/GenBank/DDBJ databases">
        <authorList>
            <person name="Jaros S."/>
            <person name="Januszkiewicz K."/>
            <person name="Wedrychowicz H."/>
        </authorList>
    </citation>
    <scope>NUCLEOTIDE SEQUENCE [LARGE SCALE GENOMIC DNA]</scope>
    <source>
        <strain evidence="13">DSM 1682</strain>
    </source>
</reference>
<keyword evidence="12" id="KW-1185">Reference proteome</keyword>
<sequence length="301" mass="33398">MKDKKSFWKHLKAWVDGEEVILNADKYIATRTPKESLNWRKFFSVQNVKENKRNYAILSVGISALFIGIMLSVVNALPEFGSPYNPSNNEVMVRYLEKGIEETGAVNFVAGMILDYRAFDTFGEANVLFLAVMSVVLLLKKDKKNYSAKEEQENKEDDFFDTNEKRPILQIGAKMLAPMVILYGIYVVLNGHLSPGGGFSGGSIIGAGLILYASAYGQKKMQTFFTFRTFTKICAAGLLTYFACKSYSFFTGANHVGYEIPKGIPGNILSAGFILPLNICVGLIVACTMYGFYALFTKGDI</sequence>
<dbReference type="PANTHER" id="PTHR33932">
    <property type="entry name" value="NA(+)/H(+) ANTIPORTER SUBUNIT B"/>
    <property type="match status" value="1"/>
</dbReference>
<gene>
    <name evidence="10" type="primary">mrpB</name>
    <name evidence="10" type="ORF">CPRO_12910</name>
    <name evidence="11" type="ORF">SAMN02745151_01703</name>
</gene>
<evidence type="ECO:0000259" key="9">
    <source>
        <dbReference type="Pfam" id="PF20501"/>
    </source>
</evidence>
<evidence type="ECO:0000256" key="6">
    <source>
        <dbReference type="ARBA" id="ARBA00023136"/>
    </source>
</evidence>
<dbReference type="Proteomes" id="UP000068026">
    <property type="component" value="Chromosome"/>
</dbReference>
<dbReference type="Proteomes" id="UP000184204">
    <property type="component" value="Unassembled WGS sequence"/>
</dbReference>
<dbReference type="OrthoDB" id="9798859at2"/>
<reference evidence="12" key="2">
    <citation type="submission" date="2016-01" db="EMBL/GenBank/DDBJ databases">
        <authorList>
            <person name="Poehlein A."/>
            <person name="Schlien K."/>
            <person name="Gottschalk G."/>
            <person name="Buckel W."/>
            <person name="Daniel R."/>
        </authorList>
    </citation>
    <scope>NUCLEOTIDE SEQUENCE [LARGE SCALE GENOMIC DNA]</scope>
    <source>
        <strain evidence="12">X2</strain>
    </source>
</reference>
<evidence type="ECO:0000256" key="5">
    <source>
        <dbReference type="ARBA" id="ARBA00022989"/>
    </source>
</evidence>
<evidence type="ECO:0000256" key="7">
    <source>
        <dbReference type="SAM" id="Phobius"/>
    </source>
</evidence>
<name>A0A0X1U7H3_ANAPI</name>
<dbReference type="Pfam" id="PF04039">
    <property type="entry name" value="MnhB"/>
    <property type="match status" value="1"/>
</dbReference>
<comment type="subcellular location">
    <subcellularLocation>
        <location evidence="1">Cell membrane</location>
        <topology evidence="1">Multi-pass membrane protein</topology>
    </subcellularLocation>
</comment>
<accession>A0A0X1U7H3</accession>
<dbReference type="PANTHER" id="PTHR33932:SF4">
    <property type="entry name" value="NA(+)_H(+) ANTIPORTER SUBUNIT B"/>
    <property type="match status" value="1"/>
</dbReference>
<evidence type="ECO:0000256" key="4">
    <source>
        <dbReference type="ARBA" id="ARBA00022692"/>
    </source>
</evidence>
<dbReference type="GO" id="GO:0005886">
    <property type="term" value="C:plasma membrane"/>
    <property type="evidence" value="ECO:0007669"/>
    <property type="project" value="UniProtKB-SubCell"/>
</dbReference>
<feature type="transmembrane region" description="Helical" evidence="7">
    <location>
        <begin position="199"/>
        <end position="217"/>
    </location>
</feature>
<evidence type="ECO:0000259" key="8">
    <source>
        <dbReference type="Pfam" id="PF04039"/>
    </source>
</evidence>
<evidence type="ECO:0000313" key="12">
    <source>
        <dbReference type="Proteomes" id="UP000068026"/>
    </source>
</evidence>
<feature type="transmembrane region" description="Helical" evidence="7">
    <location>
        <begin position="55"/>
        <end position="77"/>
    </location>
</feature>
<dbReference type="InterPro" id="IPR007182">
    <property type="entry name" value="MnhB"/>
</dbReference>
<dbReference type="EMBL" id="FQUA01000006">
    <property type="protein sequence ID" value="SHE75640.1"/>
    <property type="molecule type" value="Genomic_DNA"/>
</dbReference>
<evidence type="ECO:0000313" key="13">
    <source>
        <dbReference type="Proteomes" id="UP000184204"/>
    </source>
</evidence>
<dbReference type="InterPro" id="IPR046806">
    <property type="entry name" value="MrpA_C/MbhE"/>
</dbReference>
<keyword evidence="3" id="KW-1003">Cell membrane</keyword>
<keyword evidence="4 7" id="KW-0812">Transmembrane</keyword>
<dbReference type="RefSeq" id="WP_066049212.1">
    <property type="nucleotide sequence ID" value="NZ_CP014223.1"/>
</dbReference>
<dbReference type="AlphaFoldDB" id="A0A0X1U7H3"/>
<dbReference type="Pfam" id="PF20501">
    <property type="entry name" value="MbhE"/>
    <property type="match status" value="1"/>
</dbReference>
<organism evidence="11 13">
    <name type="scientific">Anaerotignum propionicum DSM 1682</name>
    <dbReference type="NCBI Taxonomy" id="991789"/>
    <lineage>
        <taxon>Bacteria</taxon>
        <taxon>Bacillati</taxon>
        <taxon>Bacillota</taxon>
        <taxon>Clostridia</taxon>
        <taxon>Lachnospirales</taxon>
        <taxon>Anaerotignaceae</taxon>
        <taxon>Anaerotignum</taxon>
    </lineage>
</organism>
<evidence type="ECO:0000256" key="2">
    <source>
        <dbReference type="ARBA" id="ARBA00009425"/>
    </source>
</evidence>
<reference evidence="10 12" key="1">
    <citation type="journal article" date="2016" name="Genome Announc.">
        <title>Complete Genome Sequence of the Amino Acid-Fermenting Clostridium propionicum X2 (DSM 1682).</title>
        <authorList>
            <person name="Poehlein A."/>
            <person name="Schlien K."/>
            <person name="Chowdhury N.P."/>
            <person name="Gottschalk G."/>
            <person name="Buckel W."/>
            <person name="Daniel R."/>
        </authorList>
    </citation>
    <scope>NUCLEOTIDE SEQUENCE [LARGE SCALE GENOMIC DNA]</scope>
    <source>
        <strain evidence="10 12">X2</strain>
    </source>
</reference>
<evidence type="ECO:0000256" key="1">
    <source>
        <dbReference type="ARBA" id="ARBA00004651"/>
    </source>
</evidence>
<keyword evidence="5 7" id="KW-1133">Transmembrane helix</keyword>
<dbReference type="EMBL" id="CP014223">
    <property type="protein sequence ID" value="AMJ40884.1"/>
    <property type="molecule type" value="Genomic_DNA"/>
</dbReference>
<feature type="transmembrane region" description="Helical" evidence="7">
    <location>
        <begin position="121"/>
        <end position="139"/>
    </location>
</feature>
<comment type="similarity">
    <text evidence="2">Belongs to the CPA3 antiporters (TC 2.A.63) subunit B family.</text>
</comment>
<feature type="transmembrane region" description="Helical" evidence="7">
    <location>
        <begin position="268"/>
        <end position="296"/>
    </location>
</feature>
<reference evidence="11" key="4">
    <citation type="submission" date="2016-11" db="EMBL/GenBank/DDBJ databases">
        <authorList>
            <person name="Varghese N."/>
            <person name="Submissions S."/>
        </authorList>
    </citation>
    <scope>NUCLEOTIDE SEQUENCE</scope>
    <source>
        <strain evidence="11">DSM 1682</strain>
    </source>
</reference>
<evidence type="ECO:0000256" key="3">
    <source>
        <dbReference type="ARBA" id="ARBA00022475"/>
    </source>
</evidence>
<feature type="domain" description="Na+/H+ antiporter MnhB subunit-related protein" evidence="8">
    <location>
        <begin position="168"/>
        <end position="289"/>
    </location>
</feature>
<evidence type="ECO:0000313" key="10">
    <source>
        <dbReference type="EMBL" id="AMJ40884.1"/>
    </source>
</evidence>
<proteinExistence type="inferred from homology"/>
<protein>
    <submittedName>
        <fullName evidence="11">Multicomponent Na+:H+ antiporter subunit B</fullName>
    </submittedName>
    <submittedName>
        <fullName evidence="10">Na(+)/H(+) antiporter subunit B</fullName>
    </submittedName>
</protein>
<dbReference type="InterPro" id="IPR050622">
    <property type="entry name" value="CPA3_antiporter_subunitB"/>
</dbReference>
<evidence type="ECO:0000313" key="11">
    <source>
        <dbReference type="EMBL" id="SHE75640.1"/>
    </source>
</evidence>
<keyword evidence="6 7" id="KW-0472">Membrane</keyword>
<feature type="domain" description="MrpA C-terminal/MbhE" evidence="9">
    <location>
        <begin position="84"/>
        <end position="142"/>
    </location>
</feature>
<feature type="transmembrane region" description="Helical" evidence="7">
    <location>
        <begin position="175"/>
        <end position="193"/>
    </location>
</feature>
<feature type="transmembrane region" description="Helical" evidence="7">
    <location>
        <begin position="229"/>
        <end position="248"/>
    </location>
</feature>
<dbReference type="KEGG" id="cpro:CPRO_12910"/>